<keyword evidence="1" id="KW-0812">Transmembrane</keyword>
<keyword evidence="3" id="KW-1185">Reference proteome</keyword>
<evidence type="ECO:0000313" key="3">
    <source>
        <dbReference type="Proteomes" id="UP001165042"/>
    </source>
</evidence>
<accession>A0A9W6QKU7</accession>
<feature type="transmembrane region" description="Helical" evidence="1">
    <location>
        <begin position="36"/>
        <end position="55"/>
    </location>
</feature>
<keyword evidence="1" id="KW-0472">Membrane</keyword>
<organism evidence="2 3">
    <name type="scientific">Actinokineospora globicatena</name>
    <dbReference type="NCBI Taxonomy" id="103729"/>
    <lineage>
        <taxon>Bacteria</taxon>
        <taxon>Bacillati</taxon>
        <taxon>Actinomycetota</taxon>
        <taxon>Actinomycetes</taxon>
        <taxon>Pseudonocardiales</taxon>
        <taxon>Pseudonocardiaceae</taxon>
        <taxon>Actinokineospora</taxon>
    </lineage>
</organism>
<dbReference type="AlphaFoldDB" id="A0A9W6QKU7"/>
<feature type="transmembrane region" description="Helical" evidence="1">
    <location>
        <begin position="75"/>
        <end position="95"/>
    </location>
</feature>
<evidence type="ECO:0000313" key="2">
    <source>
        <dbReference type="EMBL" id="GLW90419.1"/>
    </source>
</evidence>
<reference evidence="2" key="1">
    <citation type="submission" date="2023-02" db="EMBL/GenBank/DDBJ databases">
        <title>Actinokineospora globicatena NBRC 15670.</title>
        <authorList>
            <person name="Ichikawa N."/>
            <person name="Sato H."/>
            <person name="Tonouchi N."/>
        </authorList>
    </citation>
    <scope>NUCLEOTIDE SEQUENCE</scope>
    <source>
        <strain evidence="2">NBRC 15670</strain>
    </source>
</reference>
<dbReference type="EMBL" id="BSSD01000001">
    <property type="protein sequence ID" value="GLW90419.1"/>
    <property type="molecule type" value="Genomic_DNA"/>
</dbReference>
<name>A0A9W6QKU7_9PSEU</name>
<comment type="caution">
    <text evidence="2">The sequence shown here is derived from an EMBL/GenBank/DDBJ whole genome shotgun (WGS) entry which is preliminary data.</text>
</comment>
<protein>
    <submittedName>
        <fullName evidence="2">Uncharacterized protein</fullName>
    </submittedName>
</protein>
<feature type="transmembrane region" description="Helical" evidence="1">
    <location>
        <begin position="209"/>
        <end position="233"/>
    </location>
</feature>
<dbReference type="Proteomes" id="UP001165042">
    <property type="component" value="Unassembled WGS sequence"/>
</dbReference>
<keyword evidence="1" id="KW-1133">Transmembrane helix</keyword>
<evidence type="ECO:0000256" key="1">
    <source>
        <dbReference type="SAM" id="Phobius"/>
    </source>
</evidence>
<proteinExistence type="predicted"/>
<gene>
    <name evidence="2" type="ORF">Aglo03_12350</name>
</gene>
<sequence>MRAVRRRADAPVGSGQVNPFLSALGGKLAERWVSTLLLPGALFVAAVVCAVRLGHRDALDLARVVTDLTAAFPRAPIALGAAGLLLGAAAAAFVAQGAGRVIEVVWTARWSGPAVLLARPVVALRSRLARRAAGRAGVEPVRAYLPQRATWISDRFRLLEVRIAAQYHGVRLGLLWPRLWLLLPEQVRTPVQAVESQFRSAMTLTGWGLLYLTLGAWWYPAAVAGGCAALVGWRRARYTTNSVTTLIEATVDTHLPLLTTALGYPDALNADTALRINDRLDKGA</sequence>